<dbReference type="PANTHER" id="PTHR42993:SF1">
    <property type="entry name" value="MAOC-LIKE DEHYDRATASE DOMAIN-CONTAINING PROTEIN"/>
    <property type="match status" value="1"/>
</dbReference>
<dbReference type="InterPro" id="IPR002539">
    <property type="entry name" value="MaoC-like_dom"/>
</dbReference>
<dbReference type="GO" id="GO:0004300">
    <property type="term" value="F:enoyl-CoA hydratase activity"/>
    <property type="evidence" value="ECO:0007669"/>
    <property type="project" value="UniProtKB-EC"/>
</dbReference>
<keyword evidence="1" id="KW-0456">Lyase</keyword>
<evidence type="ECO:0000313" key="1">
    <source>
        <dbReference type="EMBL" id="CAB1369209.1"/>
    </source>
</evidence>
<keyword evidence="2" id="KW-1185">Reference proteome</keyword>
<proteinExistence type="predicted"/>
<accession>A0A6S6XYH3</accession>
<sequence length="158" mass="17669">MSDTIHYQDAEGLKKLISPELGAWSPSVKVTQDMINQFAELSGDRMWLHVDVERCKTQSPFGGKTIAHGFLLLSMISRFQTLPDVSTIVTGYRHMMNYGSDKLRFLNPVVVDSEIRARSRIKDIEVANGKTKVTSETELAAVGSDKPALIYEMAFVFV</sequence>
<dbReference type="RefSeq" id="WP_145769193.1">
    <property type="nucleotide sequence ID" value="NZ_LR778301.1"/>
</dbReference>
<name>A0A6S6XYH3_9PROT</name>
<dbReference type="InterPro" id="IPR039375">
    <property type="entry name" value="NodN-like"/>
</dbReference>
<dbReference type="Pfam" id="PF01575">
    <property type="entry name" value="MaoC_dehydratas"/>
    <property type="match status" value="1"/>
</dbReference>
<evidence type="ECO:0000313" key="2">
    <source>
        <dbReference type="Proteomes" id="UP000515733"/>
    </source>
</evidence>
<dbReference type="SUPFAM" id="SSF54637">
    <property type="entry name" value="Thioesterase/thiol ester dehydrase-isomerase"/>
    <property type="match status" value="1"/>
</dbReference>
<reference evidence="1 2" key="1">
    <citation type="submission" date="2020-03" db="EMBL/GenBank/DDBJ databases">
        <authorList>
            <consortium name="Genoscope - CEA"/>
            <person name="William W."/>
        </authorList>
    </citation>
    <scope>NUCLEOTIDE SEQUENCE [LARGE SCALE GENOMIC DNA]</scope>
    <source>
        <strain evidence="2">DSM 16959</strain>
    </source>
</reference>
<dbReference type="OrthoDB" id="9801735at2"/>
<dbReference type="EC" id="4.2.1.17" evidence="1"/>
<dbReference type="KEGG" id="doe:DENOEST_2044"/>
<dbReference type="InterPro" id="IPR029069">
    <property type="entry name" value="HotDog_dom_sf"/>
</dbReference>
<dbReference type="Proteomes" id="UP000515733">
    <property type="component" value="Chromosome"/>
</dbReference>
<protein>
    <submittedName>
        <fullName evidence="1">Putative enoyl-CoA hydratase 1</fullName>
        <ecNumber evidence="1">4.2.1.17</ecNumber>
    </submittedName>
</protein>
<gene>
    <name evidence="1" type="ORF">DENOEST_2044</name>
</gene>
<organism evidence="1 2">
    <name type="scientific">Denitratisoma oestradiolicum</name>
    <dbReference type="NCBI Taxonomy" id="311182"/>
    <lineage>
        <taxon>Bacteria</taxon>
        <taxon>Pseudomonadati</taxon>
        <taxon>Pseudomonadota</taxon>
        <taxon>Betaproteobacteria</taxon>
        <taxon>Nitrosomonadales</taxon>
        <taxon>Sterolibacteriaceae</taxon>
        <taxon>Denitratisoma</taxon>
    </lineage>
</organism>
<dbReference type="Gene3D" id="3.10.129.10">
    <property type="entry name" value="Hotdog Thioesterase"/>
    <property type="match status" value="1"/>
</dbReference>
<dbReference type="EMBL" id="LR778301">
    <property type="protein sequence ID" value="CAB1369209.1"/>
    <property type="molecule type" value="Genomic_DNA"/>
</dbReference>
<dbReference type="AlphaFoldDB" id="A0A6S6XYH3"/>
<dbReference type="PANTHER" id="PTHR42993">
    <property type="entry name" value="MAOC-LIKE DEHYDRATASE DOMAIN-CONTAINING PROTEIN"/>
    <property type="match status" value="1"/>
</dbReference>
<dbReference type="CDD" id="cd03450">
    <property type="entry name" value="NodN"/>
    <property type="match status" value="1"/>
</dbReference>